<dbReference type="GO" id="GO:0016491">
    <property type="term" value="F:oxidoreductase activity"/>
    <property type="evidence" value="ECO:0007669"/>
    <property type="project" value="UniProtKB-KW"/>
</dbReference>
<evidence type="ECO:0000256" key="3">
    <source>
        <dbReference type="ARBA" id="ARBA00022630"/>
    </source>
</evidence>
<reference evidence="8" key="1">
    <citation type="journal article" date="2019" name="Int. J. Syst. Evol. Microbiol.">
        <title>The Global Catalogue of Microorganisms (GCM) 10K type strain sequencing project: providing services to taxonomists for standard genome sequencing and annotation.</title>
        <authorList>
            <consortium name="The Broad Institute Genomics Platform"/>
            <consortium name="The Broad Institute Genome Sequencing Center for Infectious Disease"/>
            <person name="Wu L."/>
            <person name="Ma J."/>
        </authorList>
    </citation>
    <scope>NUCLEOTIDE SEQUENCE [LARGE SCALE GENOMIC DNA]</scope>
    <source>
        <strain evidence="8">KCTC 3913</strain>
    </source>
</reference>
<dbReference type="PRINTS" id="PR00411">
    <property type="entry name" value="PNDRDTASEI"/>
</dbReference>
<comment type="similarity">
    <text evidence="2">Belongs to the NADH dehydrogenase family.</text>
</comment>
<dbReference type="Gene3D" id="3.50.50.100">
    <property type="match status" value="1"/>
</dbReference>
<feature type="domain" description="FAD/NAD(P)-binding" evidence="6">
    <location>
        <begin position="3"/>
        <end position="282"/>
    </location>
</feature>
<keyword evidence="8" id="KW-1185">Reference proteome</keyword>
<dbReference type="RefSeq" id="WP_377933416.1">
    <property type="nucleotide sequence ID" value="NZ_JBHUMF010000013.1"/>
</dbReference>
<dbReference type="EC" id="1.6.5.-" evidence="7"/>
<proteinExistence type="inferred from homology"/>
<evidence type="ECO:0000259" key="6">
    <source>
        <dbReference type="Pfam" id="PF07992"/>
    </source>
</evidence>
<evidence type="ECO:0000256" key="2">
    <source>
        <dbReference type="ARBA" id="ARBA00005272"/>
    </source>
</evidence>
<keyword evidence="4" id="KW-0274">FAD</keyword>
<evidence type="ECO:0000313" key="7">
    <source>
        <dbReference type="EMBL" id="MFD2680184.1"/>
    </source>
</evidence>
<dbReference type="SUPFAM" id="SSF51905">
    <property type="entry name" value="FAD/NAD(P)-binding domain"/>
    <property type="match status" value="1"/>
</dbReference>
<dbReference type="EMBL" id="JBHUMF010000013">
    <property type="protein sequence ID" value="MFD2680184.1"/>
    <property type="molecule type" value="Genomic_DNA"/>
</dbReference>
<evidence type="ECO:0000256" key="4">
    <source>
        <dbReference type="ARBA" id="ARBA00022827"/>
    </source>
</evidence>
<dbReference type="PANTHER" id="PTHR42913">
    <property type="entry name" value="APOPTOSIS-INDUCING FACTOR 1"/>
    <property type="match status" value="1"/>
</dbReference>
<evidence type="ECO:0000256" key="5">
    <source>
        <dbReference type="ARBA" id="ARBA00023002"/>
    </source>
</evidence>
<accession>A0ABW5RQB8</accession>
<dbReference type="InterPro" id="IPR036188">
    <property type="entry name" value="FAD/NAD-bd_sf"/>
</dbReference>
<dbReference type="Pfam" id="PF07992">
    <property type="entry name" value="Pyr_redox_2"/>
    <property type="match status" value="1"/>
</dbReference>
<dbReference type="Proteomes" id="UP001597506">
    <property type="component" value="Unassembled WGS sequence"/>
</dbReference>
<dbReference type="PANTHER" id="PTHR42913:SF3">
    <property type="entry name" value="64 KDA MITOCHONDRIAL NADH DEHYDROGENASE (EUROFUNG)"/>
    <property type="match status" value="1"/>
</dbReference>
<comment type="cofactor">
    <cofactor evidence="1">
        <name>FAD</name>
        <dbReference type="ChEBI" id="CHEBI:57692"/>
    </cofactor>
</comment>
<evidence type="ECO:0000313" key="8">
    <source>
        <dbReference type="Proteomes" id="UP001597506"/>
    </source>
</evidence>
<protein>
    <submittedName>
        <fullName evidence="7">NAD(P)/FAD-dependent oxidoreductase</fullName>
        <ecNumber evidence="7">1.6.5.-</ecNumber>
    </submittedName>
</protein>
<dbReference type="InterPro" id="IPR023753">
    <property type="entry name" value="FAD/NAD-binding_dom"/>
</dbReference>
<keyword evidence="5 7" id="KW-0560">Oxidoreductase</keyword>
<gene>
    <name evidence="7" type="ORF">ACFSUL_05395</name>
</gene>
<dbReference type="PRINTS" id="PR00368">
    <property type="entry name" value="FADPNR"/>
</dbReference>
<sequence length="355" mass="39981">MKQLVLLGGGYGNMRVLLRLLPNQLPEDVSITLVDRVPYHCLKTEYYALAAGTISDQHVRVDFPEHPRLSTRFGEITEIDIENKLIHLEDQEPVSYDDLIVGLGCEDKYHNVPGADEFTYSIQSIEKSRRTYESLCNLPAGKIVGIVGAGLSGIELASELRESRSDLKIKLFDRGPRILNAFPERLSAYVHKWFEDNDVEIVNGANITKVEPNTLHNHEEQIYCDAIVWTAGIQPNRVVRNMDVEKDRQGRVVLTKHHNIPIDEHVYVVGDCASLPHAPSAQLAEGQAEQIVQILLKRWKNEPLPEELPTIKLKGILGSLGKKHGFGLVNDRSITGRVARLMKSGVLWMYKYHNG</sequence>
<evidence type="ECO:0000256" key="1">
    <source>
        <dbReference type="ARBA" id="ARBA00001974"/>
    </source>
</evidence>
<comment type="caution">
    <text evidence="7">The sequence shown here is derived from an EMBL/GenBank/DDBJ whole genome shotgun (WGS) entry which is preliminary data.</text>
</comment>
<organism evidence="7 8">
    <name type="scientific">Bacillus seohaeanensis</name>
    <dbReference type="NCBI Taxonomy" id="284580"/>
    <lineage>
        <taxon>Bacteria</taxon>
        <taxon>Bacillati</taxon>
        <taxon>Bacillota</taxon>
        <taxon>Bacilli</taxon>
        <taxon>Bacillales</taxon>
        <taxon>Bacillaceae</taxon>
        <taxon>Bacillus</taxon>
    </lineage>
</organism>
<dbReference type="InterPro" id="IPR051169">
    <property type="entry name" value="NADH-Q_oxidoreductase"/>
</dbReference>
<name>A0ABW5RQB8_9BACI</name>
<keyword evidence="3" id="KW-0285">Flavoprotein</keyword>